<evidence type="ECO:0000313" key="9">
    <source>
        <dbReference type="Proteomes" id="UP000009399"/>
    </source>
</evidence>
<dbReference type="KEGG" id="mhs:MOS_228"/>
<dbReference type="Pfam" id="PF00145">
    <property type="entry name" value="DNA_methylase"/>
    <property type="match status" value="1"/>
</dbReference>
<dbReference type="REBASE" id="56544">
    <property type="entry name" value="M.Mhy76ORF228P"/>
</dbReference>
<dbReference type="PANTHER" id="PTHR46098:SF1">
    <property type="entry name" value="TRNA (CYTOSINE(38)-C(5))-METHYLTRANSFERASE"/>
    <property type="match status" value="1"/>
</dbReference>
<dbReference type="PANTHER" id="PTHR46098">
    <property type="entry name" value="TRNA (CYTOSINE(38)-C(5))-METHYLTRANSFERASE"/>
    <property type="match status" value="1"/>
</dbReference>
<dbReference type="InterPro" id="IPR029063">
    <property type="entry name" value="SAM-dependent_MTases_sf"/>
</dbReference>
<evidence type="ECO:0000256" key="3">
    <source>
        <dbReference type="ARBA" id="ARBA00022691"/>
    </source>
</evidence>
<comment type="similarity">
    <text evidence="5 6">Belongs to the class I-like SAM-binding methyltransferase superfamily. C5-methyltransferase family.</text>
</comment>
<dbReference type="PRINTS" id="PR00105">
    <property type="entry name" value="C5METTRFRASE"/>
</dbReference>
<dbReference type="PROSITE" id="PS51679">
    <property type="entry name" value="SAM_MT_C5"/>
    <property type="match status" value="1"/>
</dbReference>
<organism evidence="8 9">
    <name type="scientific">Mesomycoplasma hyorhinis SK76</name>
    <dbReference type="NCBI Taxonomy" id="1118964"/>
    <lineage>
        <taxon>Bacteria</taxon>
        <taxon>Bacillati</taxon>
        <taxon>Mycoplasmatota</taxon>
        <taxon>Mycoplasmoidales</taxon>
        <taxon>Metamycoplasmataceae</taxon>
        <taxon>Mesomycoplasma</taxon>
    </lineage>
</organism>
<name>A0AAI8AMK9_MESHY</name>
<evidence type="ECO:0000256" key="5">
    <source>
        <dbReference type="PROSITE-ProRule" id="PRU01016"/>
    </source>
</evidence>
<evidence type="ECO:0000256" key="1">
    <source>
        <dbReference type="ARBA" id="ARBA00022603"/>
    </source>
</evidence>
<evidence type="ECO:0000256" key="4">
    <source>
        <dbReference type="ARBA" id="ARBA00022747"/>
    </source>
</evidence>
<dbReference type="GO" id="GO:0009307">
    <property type="term" value="P:DNA restriction-modification system"/>
    <property type="evidence" value="ECO:0007669"/>
    <property type="project" value="UniProtKB-KW"/>
</dbReference>
<dbReference type="SUPFAM" id="SSF53335">
    <property type="entry name" value="S-adenosyl-L-methionine-dependent methyltransferases"/>
    <property type="match status" value="1"/>
</dbReference>
<keyword evidence="3 5" id="KW-0949">S-adenosyl-L-methionine</keyword>
<comment type="catalytic activity">
    <reaction evidence="7">
        <text>a 2'-deoxycytidine in DNA + S-adenosyl-L-methionine = a 5-methyl-2'-deoxycytidine in DNA + S-adenosyl-L-homocysteine + H(+)</text>
        <dbReference type="Rhea" id="RHEA:13681"/>
        <dbReference type="Rhea" id="RHEA-COMP:11369"/>
        <dbReference type="Rhea" id="RHEA-COMP:11370"/>
        <dbReference type="ChEBI" id="CHEBI:15378"/>
        <dbReference type="ChEBI" id="CHEBI:57856"/>
        <dbReference type="ChEBI" id="CHEBI:59789"/>
        <dbReference type="ChEBI" id="CHEBI:85452"/>
        <dbReference type="ChEBI" id="CHEBI:85454"/>
        <dbReference type="EC" id="2.1.1.37"/>
    </reaction>
</comment>
<dbReference type="RefSeq" id="WP_015084085.1">
    <property type="nucleotide sequence ID" value="NC_019552.1"/>
</dbReference>
<dbReference type="PROSITE" id="PS00095">
    <property type="entry name" value="C5_MTASE_2"/>
    <property type="match status" value="1"/>
</dbReference>
<dbReference type="InterPro" id="IPR050750">
    <property type="entry name" value="C5-MTase"/>
</dbReference>
<dbReference type="GO" id="GO:0032259">
    <property type="term" value="P:methylation"/>
    <property type="evidence" value="ECO:0007669"/>
    <property type="project" value="UniProtKB-KW"/>
</dbReference>
<sequence>MVEKQLKKIKVVELFAGVGGFRLGFERTSKLFKTIWANQWEPNKTKQWAFDCYTKHFGNSDNHVNEDIANVIDQVPEHDLLVGGFPCQDYSVARTKAEGIKGKKGVLWWSILKIIQKRHPNFILLENVDRLIKSPANQRGRDFGIMLKSLDNEGYNVEWRIIDASDYGFVQRRKRVFIFAYKKELTQIINKEQNQENILIKDGFFASEFLVESQCKKTNKSDILKNYSNLVDVSNNFSFSFYNSGSMINGNILTLDLVAKSTKKPSFLKDVIEKEEVDSKFFINDNYQKFSYLKGAKKIERTKPNGKKYTYSEGTMIFPDDLNKPARTMLTSEGSVNRSTHVIEDYVTKNLRILTPLETERINGFDDNWTNTGMPERFRYFCMGNALIVPVIKKIAKQILKIWNKVN</sequence>
<reference evidence="8 9" key="1">
    <citation type="journal article" date="2013" name="Genome Announc.">
        <title>Complete Genome Sequence of Mycoplasma hyorhinis Strain SK76.</title>
        <authorList>
            <person name="Goodison S."/>
            <person name="Urquidi V."/>
            <person name="Kumar D."/>
            <person name="Reyes L."/>
            <person name="Rosser C.J."/>
        </authorList>
    </citation>
    <scope>NUCLEOTIDE SEQUENCE [LARGE SCALE GENOMIC DNA]</scope>
    <source>
        <strain evidence="8 9">SK76</strain>
    </source>
</reference>
<evidence type="ECO:0000256" key="6">
    <source>
        <dbReference type="RuleBase" id="RU000416"/>
    </source>
</evidence>
<dbReference type="AlphaFoldDB" id="A0AAI8AMK9"/>
<accession>A0AAI8AMK9</accession>
<dbReference type="Gene3D" id="3.40.50.150">
    <property type="entry name" value="Vaccinia Virus protein VP39"/>
    <property type="match status" value="1"/>
</dbReference>
<proteinExistence type="inferred from homology"/>
<keyword evidence="1 5" id="KW-0489">Methyltransferase</keyword>
<dbReference type="EC" id="2.1.1.37" evidence="7"/>
<dbReference type="NCBIfam" id="TIGR00675">
    <property type="entry name" value="dcm"/>
    <property type="match status" value="1"/>
</dbReference>
<dbReference type="EMBL" id="CP003914">
    <property type="protein sequence ID" value="AFX74157.1"/>
    <property type="molecule type" value="Genomic_DNA"/>
</dbReference>
<keyword evidence="2 5" id="KW-0808">Transferase</keyword>
<dbReference type="Proteomes" id="UP000009399">
    <property type="component" value="Chromosome"/>
</dbReference>
<evidence type="ECO:0000256" key="7">
    <source>
        <dbReference type="RuleBase" id="RU000417"/>
    </source>
</evidence>
<feature type="active site" evidence="5">
    <location>
        <position position="87"/>
    </location>
</feature>
<dbReference type="Gene3D" id="3.90.120.30">
    <property type="match status" value="1"/>
</dbReference>
<dbReference type="PROSITE" id="PS00094">
    <property type="entry name" value="C5_MTASE_1"/>
    <property type="match status" value="1"/>
</dbReference>
<gene>
    <name evidence="8" type="ORF">MOS_228</name>
</gene>
<dbReference type="InterPro" id="IPR001525">
    <property type="entry name" value="C5_MeTfrase"/>
</dbReference>
<keyword evidence="4" id="KW-0680">Restriction system</keyword>
<protein>
    <recommendedName>
        <fullName evidence="7">Cytosine-specific methyltransferase</fullName>
        <ecNumber evidence="7">2.1.1.37</ecNumber>
    </recommendedName>
</protein>
<evidence type="ECO:0000313" key="8">
    <source>
        <dbReference type="EMBL" id="AFX74157.1"/>
    </source>
</evidence>
<evidence type="ECO:0000256" key="2">
    <source>
        <dbReference type="ARBA" id="ARBA00022679"/>
    </source>
</evidence>
<dbReference type="InterPro" id="IPR031303">
    <property type="entry name" value="C5_meth_CS"/>
</dbReference>
<dbReference type="InterPro" id="IPR018117">
    <property type="entry name" value="C5_DNA_meth_AS"/>
</dbReference>
<dbReference type="GO" id="GO:0003886">
    <property type="term" value="F:DNA (cytosine-5-)-methyltransferase activity"/>
    <property type="evidence" value="ECO:0007669"/>
    <property type="project" value="UniProtKB-EC"/>
</dbReference>